<proteinExistence type="predicted"/>
<evidence type="ECO:0000313" key="2">
    <source>
        <dbReference type="EMBL" id="EDV18913.1"/>
    </source>
</evidence>
<accession>B3SED0</accession>
<dbReference type="EMBL" id="DS985432">
    <property type="protein sequence ID" value="EDV18913.1"/>
    <property type="molecule type" value="Genomic_DNA"/>
</dbReference>
<dbReference type="KEGG" id="tad:TRIADDRAFT_62625"/>
<evidence type="ECO:0000256" key="1">
    <source>
        <dbReference type="SAM" id="Coils"/>
    </source>
</evidence>
<dbReference type="AlphaFoldDB" id="B3SED0"/>
<gene>
    <name evidence="2" type="ORF">TRIADDRAFT_62625</name>
</gene>
<dbReference type="CTD" id="6759815"/>
<feature type="coiled-coil region" evidence="1">
    <location>
        <begin position="276"/>
        <end position="317"/>
    </location>
</feature>
<name>B3SED0_TRIAD</name>
<dbReference type="HOGENOM" id="CLU_763613_0_0_1"/>
<dbReference type="RefSeq" id="XP_002118599.1">
    <property type="nucleotide sequence ID" value="XM_002118563.1"/>
</dbReference>
<protein>
    <submittedName>
        <fullName evidence="2">Uncharacterized protein</fullName>
    </submittedName>
</protein>
<dbReference type="InParanoid" id="B3SED0"/>
<keyword evidence="1" id="KW-0175">Coiled coil</keyword>
<sequence length="363" mass="42526">MEEIDLYNRLSILHDELGHLKILSDNNNFYQCFAEDENINNELSKALEKIELGKQFAFYNLGISKEDQELLSNIEIIGNENKVIRSEECKYFNHCILNVVEKTIAEKSIKVNAHQANILINYITKITNNIFGKSDGSEFELIIRTMNKYSDNHETNSCEYWHIDKSYEDIIKDNTSKIRKYIGNKVFLIPIIDNEISSKKEEIKKLGYFIENKKPTLNQKQTELDQAISIHASYKSDLSVAESENCWRHSPGRYDQNCLNKKENLRDKVNHWSRYKSKYQNEKNDIESDIKAFEDKKQKIANEIAALEEKSRTLSENEDVNYLNKMLDGVMYYQHQEDLEDINVINDSSYVHSINQVEATYQN</sequence>
<dbReference type="PhylomeDB" id="B3SED0"/>
<evidence type="ECO:0000313" key="3">
    <source>
        <dbReference type="Proteomes" id="UP000009022"/>
    </source>
</evidence>
<organism evidence="2 3">
    <name type="scientific">Trichoplax adhaerens</name>
    <name type="common">Trichoplax reptans</name>
    <dbReference type="NCBI Taxonomy" id="10228"/>
    <lineage>
        <taxon>Eukaryota</taxon>
        <taxon>Metazoa</taxon>
        <taxon>Placozoa</taxon>
        <taxon>Uniplacotomia</taxon>
        <taxon>Trichoplacea</taxon>
        <taxon>Trichoplacidae</taxon>
        <taxon>Trichoplax</taxon>
    </lineage>
</organism>
<keyword evidence="3" id="KW-1185">Reference proteome</keyword>
<dbReference type="Proteomes" id="UP000009022">
    <property type="component" value="Unassembled WGS sequence"/>
</dbReference>
<dbReference type="GeneID" id="6759815"/>
<reference evidence="2 3" key="1">
    <citation type="journal article" date="2008" name="Nature">
        <title>The Trichoplax genome and the nature of placozoans.</title>
        <authorList>
            <person name="Srivastava M."/>
            <person name="Begovic E."/>
            <person name="Chapman J."/>
            <person name="Putnam N.H."/>
            <person name="Hellsten U."/>
            <person name="Kawashima T."/>
            <person name="Kuo A."/>
            <person name="Mitros T."/>
            <person name="Salamov A."/>
            <person name="Carpenter M.L."/>
            <person name="Signorovitch A.Y."/>
            <person name="Moreno M.A."/>
            <person name="Kamm K."/>
            <person name="Grimwood J."/>
            <person name="Schmutz J."/>
            <person name="Shapiro H."/>
            <person name="Grigoriev I.V."/>
            <person name="Buss L.W."/>
            <person name="Schierwater B."/>
            <person name="Dellaporta S.L."/>
            <person name="Rokhsar D.S."/>
        </authorList>
    </citation>
    <scope>NUCLEOTIDE SEQUENCE [LARGE SCALE GENOMIC DNA]</scope>
    <source>
        <strain evidence="2 3">Grell-BS-1999</strain>
    </source>
</reference>